<keyword evidence="3" id="KW-1185">Reference proteome</keyword>
<dbReference type="PANTHER" id="PTHR32063">
    <property type="match status" value="1"/>
</dbReference>
<keyword evidence="1" id="KW-1133">Transmembrane helix</keyword>
<reference evidence="2 3" key="1">
    <citation type="submission" date="2022-10" db="EMBL/GenBank/DDBJ databases">
        <title>Chitinophaga nivalis PC15 sp. nov., isolated from Pyeongchang county, South Korea.</title>
        <authorList>
            <person name="Trinh H.N."/>
        </authorList>
    </citation>
    <scope>NUCLEOTIDE SEQUENCE [LARGE SCALE GENOMIC DNA]</scope>
    <source>
        <strain evidence="2 3">PC14</strain>
    </source>
</reference>
<evidence type="ECO:0000256" key="1">
    <source>
        <dbReference type="SAM" id="Phobius"/>
    </source>
</evidence>
<keyword evidence="1" id="KW-0472">Membrane</keyword>
<accession>A0ABT3IQ37</accession>
<dbReference type="Gene3D" id="3.30.70.1430">
    <property type="entry name" value="Multidrug efflux transporter AcrB pore domain"/>
    <property type="match status" value="2"/>
</dbReference>
<dbReference type="InterPro" id="IPR001036">
    <property type="entry name" value="Acrflvin-R"/>
</dbReference>
<dbReference type="Gene3D" id="3.30.70.1440">
    <property type="entry name" value="Multidrug efflux transporter AcrB pore domain"/>
    <property type="match status" value="1"/>
</dbReference>
<feature type="transmembrane region" description="Helical" evidence="1">
    <location>
        <begin position="965"/>
        <end position="981"/>
    </location>
</feature>
<keyword evidence="1" id="KW-0812">Transmembrane</keyword>
<feature type="transmembrane region" description="Helical" evidence="1">
    <location>
        <begin position="915"/>
        <end position="936"/>
    </location>
</feature>
<dbReference type="Proteomes" id="UP001207742">
    <property type="component" value="Unassembled WGS sequence"/>
</dbReference>
<dbReference type="SUPFAM" id="SSF82714">
    <property type="entry name" value="Multidrug efflux transporter AcrB TolC docking domain, DN and DC subdomains"/>
    <property type="match status" value="2"/>
</dbReference>
<dbReference type="PANTHER" id="PTHR32063:SF18">
    <property type="entry name" value="CATION EFFLUX SYSTEM PROTEIN"/>
    <property type="match status" value="1"/>
</dbReference>
<sequence length="1039" mass="114711">MKKRKISFIEAAMQYKQVTIVVVALLLLLGVYSLLNMPRSENPKIDMPIAMVYAFYPGADEVQMEKQVTNKIEQYLFSFEEVDKKKTRSQTKDGQVFITVELHTRIKDRKKFWSTLQHGLNVMGRQSLPAGVIGPVVNSNFGDVTAQIITVSSPQRSYAEIEKYLDKIEDGLKTIPELSKINRSGGQKQQLYVTIDDQKMQQYGFDLSTIVRILQTQNITGYSGEMKISSNIFPVFTNSQYKTAADLGAQIIYTTPQGTVVRLQDIATIERRYEEPASFIRLGDDKVMMLAIEMQPGNNIVQFGHIVEDKLEKLRQELPDDVKITTIVNQPEVVDESIRHFMKEFGLAIASVIVVVMLLLPFRVAAVSSLAAPVSILITFGLINIIGLELHQVTLAALIIVLGMVVDNAIVVVDNYIEKLDEDITPWTAAWQAAQQLSLPIFTATLAIIFAFAPLAIFMSGISKDFIASLPVTIAVALITSMAVALLLTPYTCYVFIKKGLKHKVSTTKKRKSLLDYLQHAFNKGVELAFAFPKTTVGIAVAAVVIAILLAGQVKQEFFPLSESKQFNAEIWMANGTSLEETERVVKLVEKELYKDKRVLGIASFIGTSSPRFNVTYSPEMPRRNFAQVFITTGGSDDTNELVKDYLKKFEGFIPNGYIRLRQLSMQEGSPLAVRIIGENLRDQKLVAEQVKAILERTPGANWVRSDYEDDYLGISLKIKEDAATRLGVPNQLITQTIGAGLKGYAVSQLWEGDKPVDILLRLDTSNRKDFSDLGNIRLNNLYGTKVPLKAVAELAPSWHTGVIAHRNGIRTLTVLSEAQMGIIASDVLKKAQPEIEKLQLPAGISIQYGGDAESSAENQPGMNKALSTSLVLILLTLLFQFKTFGKTLIILATFPLSLLGAFLGLYITGNPMGMTAFMGIISLIGIVVRNGIILVDYADELVRDHHYTIKAAALGAAKRRMRPIFLTSAAAAIGVVPMILGKSPLWAPLGSVLASGLIVSMILTLFVIPVLYYLFVRPAPEPAVAPDADVDIMYKPAH</sequence>
<proteinExistence type="predicted"/>
<organism evidence="2 3">
    <name type="scientific">Chitinophaga nivalis</name>
    <dbReference type="NCBI Taxonomy" id="2991709"/>
    <lineage>
        <taxon>Bacteria</taxon>
        <taxon>Pseudomonadati</taxon>
        <taxon>Bacteroidota</taxon>
        <taxon>Chitinophagia</taxon>
        <taxon>Chitinophagales</taxon>
        <taxon>Chitinophagaceae</taxon>
        <taxon>Chitinophaga</taxon>
    </lineage>
</organism>
<protein>
    <submittedName>
        <fullName evidence="2">Efflux RND transporter permease subunit</fullName>
    </submittedName>
</protein>
<gene>
    <name evidence="2" type="ORF">OL497_19450</name>
</gene>
<dbReference type="Gene3D" id="1.20.1640.10">
    <property type="entry name" value="Multidrug efflux transporter AcrB transmembrane domain"/>
    <property type="match status" value="2"/>
</dbReference>
<feature type="transmembrane region" description="Helical" evidence="1">
    <location>
        <begin position="993"/>
        <end position="1016"/>
    </location>
</feature>
<dbReference type="SUPFAM" id="SSF82866">
    <property type="entry name" value="Multidrug efflux transporter AcrB transmembrane domain"/>
    <property type="match status" value="2"/>
</dbReference>
<feature type="transmembrane region" description="Helical" evidence="1">
    <location>
        <begin position="369"/>
        <end position="387"/>
    </location>
</feature>
<name>A0ABT3IQ37_9BACT</name>
<feature type="transmembrane region" description="Helical" evidence="1">
    <location>
        <begin position="474"/>
        <end position="497"/>
    </location>
</feature>
<feature type="transmembrane region" description="Helical" evidence="1">
    <location>
        <begin position="889"/>
        <end position="909"/>
    </location>
</feature>
<comment type="caution">
    <text evidence="2">The sequence shown here is derived from an EMBL/GenBank/DDBJ whole genome shotgun (WGS) entry which is preliminary data.</text>
</comment>
<dbReference type="EMBL" id="JAPDNS010000002">
    <property type="protein sequence ID" value="MCW3486086.1"/>
    <property type="molecule type" value="Genomic_DNA"/>
</dbReference>
<feature type="transmembrane region" description="Helical" evidence="1">
    <location>
        <begin position="345"/>
        <end position="362"/>
    </location>
</feature>
<dbReference type="Pfam" id="PF00873">
    <property type="entry name" value="ACR_tran"/>
    <property type="match status" value="1"/>
</dbReference>
<dbReference type="Gene3D" id="3.30.2090.10">
    <property type="entry name" value="Multidrug efflux transporter AcrB TolC docking domain, DN and DC subdomains"/>
    <property type="match status" value="2"/>
</dbReference>
<feature type="transmembrane region" description="Helical" evidence="1">
    <location>
        <begin position="528"/>
        <end position="552"/>
    </location>
</feature>
<feature type="transmembrane region" description="Helical" evidence="1">
    <location>
        <begin position="437"/>
        <end position="462"/>
    </location>
</feature>
<evidence type="ECO:0000313" key="3">
    <source>
        <dbReference type="Proteomes" id="UP001207742"/>
    </source>
</evidence>
<evidence type="ECO:0000313" key="2">
    <source>
        <dbReference type="EMBL" id="MCW3486086.1"/>
    </source>
</evidence>
<dbReference type="Gene3D" id="3.30.70.1320">
    <property type="entry name" value="Multidrug efflux transporter AcrB pore domain like"/>
    <property type="match status" value="1"/>
</dbReference>
<dbReference type="PRINTS" id="PR00702">
    <property type="entry name" value="ACRIFLAVINRP"/>
</dbReference>
<dbReference type="SUPFAM" id="SSF82693">
    <property type="entry name" value="Multidrug efflux transporter AcrB pore domain, PN1, PN2, PC1 and PC2 subdomains"/>
    <property type="match status" value="2"/>
</dbReference>
<feature type="transmembrane region" description="Helical" evidence="1">
    <location>
        <begin position="393"/>
        <end position="417"/>
    </location>
</feature>
<dbReference type="RefSeq" id="WP_264732900.1">
    <property type="nucleotide sequence ID" value="NZ_JAPDNR010000001.1"/>
</dbReference>
<dbReference type="InterPro" id="IPR027463">
    <property type="entry name" value="AcrB_DN_DC_subdom"/>
</dbReference>